<dbReference type="CDD" id="cd08503">
    <property type="entry name" value="PBP2_NikA_DppA_OppA_like_17"/>
    <property type="match status" value="1"/>
</dbReference>
<accession>A0A8F6TZ65</accession>
<dbReference type="KEGG" id="gce:KYE46_04035"/>
<gene>
    <name evidence="6" type="ORF">KYE46_04035</name>
</gene>
<evidence type="ECO:0000256" key="4">
    <source>
        <dbReference type="ARBA" id="ARBA00022729"/>
    </source>
</evidence>
<evidence type="ECO:0000313" key="6">
    <source>
        <dbReference type="EMBL" id="QXT40427.1"/>
    </source>
</evidence>
<comment type="subcellular location">
    <subcellularLocation>
        <location evidence="1">Periplasm</location>
    </subcellularLocation>
</comment>
<comment type="similarity">
    <text evidence="2">Belongs to the bacterial solute-binding protein 5 family.</text>
</comment>
<evidence type="ECO:0000256" key="2">
    <source>
        <dbReference type="ARBA" id="ARBA00005695"/>
    </source>
</evidence>
<organism evidence="6 7">
    <name type="scientific">Gymnodinialimonas ceratoperidinii</name>
    <dbReference type="NCBI Taxonomy" id="2856823"/>
    <lineage>
        <taxon>Bacteria</taxon>
        <taxon>Pseudomonadati</taxon>
        <taxon>Pseudomonadota</taxon>
        <taxon>Alphaproteobacteria</taxon>
        <taxon>Rhodobacterales</taxon>
        <taxon>Paracoccaceae</taxon>
        <taxon>Gymnodinialimonas</taxon>
    </lineage>
</organism>
<evidence type="ECO:0000313" key="7">
    <source>
        <dbReference type="Proteomes" id="UP000825009"/>
    </source>
</evidence>
<dbReference type="InterPro" id="IPR006311">
    <property type="entry name" value="TAT_signal"/>
</dbReference>
<keyword evidence="3" id="KW-0813">Transport</keyword>
<sequence>MTKFNRPGGVSRRTMLQGTAAVGTAALITPWGTPLRAQPVRGGTLRIGMAHGSTTDSLDPGTWENDFTILQGHTRNNYLTEIAADGTLVPELAESWEASADAKTWTFRLRENVAFHSGHIMTAEDVIASINYHRGEDSTSAAAPIVAPITDITADGMTVVFTLESGNADFPFVVSDYHLPILPAVNDGAIDPMTTDGCGPYVLNDLEFGVSASYTRHDGYWKTDRAHFDAIEQIVIHDNAARQNALISGEVDYIDTADLNTVHLLERAPGIQILSVAGTQHYGLPMDTRAEPFNNNDVRMALKFAIDRQQLVDTILNGYGEIGNDHPIGSGQQFYNAELEQHSYDPDRARFHLREAGMENLDVQIHLADAAFAGALDAGVLFAESAAAAGINLEVVREPDDGYWSNVWMQKPFAGTYWSGRPTEDLMFSTAYSEGAAWNETYWSHERFNELLVQARSELDQDLRREMYYEMQDICANQGGALIPMFASYVGAHTEALARPDEIAANWRNDGQRIAERWSFAS</sequence>
<keyword evidence="7" id="KW-1185">Reference proteome</keyword>
<evidence type="ECO:0000256" key="3">
    <source>
        <dbReference type="ARBA" id="ARBA00022448"/>
    </source>
</evidence>
<dbReference type="AlphaFoldDB" id="A0A8F6TZ65"/>
<dbReference type="PIRSF" id="PIRSF002741">
    <property type="entry name" value="MppA"/>
    <property type="match status" value="1"/>
</dbReference>
<evidence type="ECO:0000256" key="1">
    <source>
        <dbReference type="ARBA" id="ARBA00004418"/>
    </source>
</evidence>
<reference evidence="6 7" key="1">
    <citation type="submission" date="2021-07" db="EMBL/GenBank/DDBJ databases">
        <title>A novel Jannaschia species isolated from marine dinoflagellate Ceratoperidinium margalefii.</title>
        <authorList>
            <person name="Jiang Y."/>
            <person name="Li Z."/>
        </authorList>
    </citation>
    <scope>NUCLEOTIDE SEQUENCE [LARGE SCALE GENOMIC DNA]</scope>
    <source>
        <strain evidence="6 7">J12C1-MA-4</strain>
    </source>
</reference>
<feature type="domain" description="Solute-binding protein family 5" evidence="5">
    <location>
        <begin position="87"/>
        <end position="437"/>
    </location>
</feature>
<dbReference type="GO" id="GO:0015833">
    <property type="term" value="P:peptide transport"/>
    <property type="evidence" value="ECO:0007669"/>
    <property type="project" value="TreeGrafter"/>
</dbReference>
<proteinExistence type="inferred from homology"/>
<dbReference type="EMBL" id="CP079194">
    <property type="protein sequence ID" value="QXT40427.1"/>
    <property type="molecule type" value="Genomic_DNA"/>
</dbReference>
<dbReference type="InterPro" id="IPR030678">
    <property type="entry name" value="Peptide/Ni-bd"/>
</dbReference>
<keyword evidence="4" id="KW-0732">Signal</keyword>
<dbReference type="PANTHER" id="PTHR30290">
    <property type="entry name" value="PERIPLASMIC BINDING COMPONENT OF ABC TRANSPORTER"/>
    <property type="match status" value="1"/>
</dbReference>
<dbReference type="Pfam" id="PF00496">
    <property type="entry name" value="SBP_bac_5"/>
    <property type="match status" value="1"/>
</dbReference>
<evidence type="ECO:0000259" key="5">
    <source>
        <dbReference type="Pfam" id="PF00496"/>
    </source>
</evidence>
<dbReference type="PANTHER" id="PTHR30290:SF10">
    <property type="entry name" value="PERIPLASMIC OLIGOPEPTIDE-BINDING PROTEIN-RELATED"/>
    <property type="match status" value="1"/>
</dbReference>
<dbReference type="Proteomes" id="UP000825009">
    <property type="component" value="Chromosome"/>
</dbReference>
<dbReference type="GO" id="GO:0030313">
    <property type="term" value="C:cell envelope"/>
    <property type="evidence" value="ECO:0007669"/>
    <property type="project" value="UniProtKB-SubCell"/>
</dbReference>
<dbReference type="InterPro" id="IPR000914">
    <property type="entry name" value="SBP_5_dom"/>
</dbReference>
<dbReference type="RefSeq" id="WP_219003640.1">
    <property type="nucleotide sequence ID" value="NZ_CP079194.1"/>
</dbReference>
<name>A0A8F6TZ65_9RHOB</name>
<dbReference type="GO" id="GO:1904680">
    <property type="term" value="F:peptide transmembrane transporter activity"/>
    <property type="evidence" value="ECO:0007669"/>
    <property type="project" value="TreeGrafter"/>
</dbReference>
<protein>
    <submittedName>
        <fullName evidence="6">ABC transporter substrate-binding protein</fullName>
    </submittedName>
</protein>
<dbReference type="InterPro" id="IPR039424">
    <property type="entry name" value="SBP_5"/>
</dbReference>
<dbReference type="PROSITE" id="PS51318">
    <property type="entry name" value="TAT"/>
    <property type="match status" value="1"/>
</dbReference>